<dbReference type="InterPro" id="IPR036236">
    <property type="entry name" value="Znf_C2H2_sf"/>
</dbReference>
<dbReference type="PANTHER" id="PTHR40626:SF11">
    <property type="entry name" value="ZINC FINGER PROTEIN YPR022C"/>
    <property type="match status" value="1"/>
</dbReference>
<dbReference type="Proteomes" id="UP000077115">
    <property type="component" value="Unassembled WGS sequence"/>
</dbReference>
<dbReference type="STRING" id="403673.A0A177WUD0"/>
<evidence type="ECO:0000256" key="5">
    <source>
        <dbReference type="ARBA" id="ARBA00022833"/>
    </source>
</evidence>
<proteinExistence type="predicted"/>
<dbReference type="SMART" id="SM00355">
    <property type="entry name" value="ZnF_C2H2"/>
    <property type="match status" value="2"/>
</dbReference>
<feature type="compositionally biased region" description="Polar residues" evidence="8">
    <location>
        <begin position="128"/>
        <end position="152"/>
    </location>
</feature>
<keyword evidence="2" id="KW-0479">Metal-binding</keyword>
<dbReference type="AlphaFoldDB" id="A0A177WUD0"/>
<evidence type="ECO:0000259" key="9">
    <source>
        <dbReference type="PROSITE" id="PS50157"/>
    </source>
</evidence>
<dbReference type="SUPFAM" id="SSF57667">
    <property type="entry name" value="beta-beta-alpha zinc fingers"/>
    <property type="match status" value="1"/>
</dbReference>
<feature type="compositionally biased region" description="Low complexity" evidence="8">
    <location>
        <begin position="58"/>
        <end position="68"/>
    </location>
</feature>
<dbReference type="PROSITE" id="PS00028">
    <property type="entry name" value="ZINC_FINGER_C2H2_1"/>
    <property type="match status" value="2"/>
</dbReference>
<keyword evidence="6" id="KW-0539">Nucleus</keyword>
<gene>
    <name evidence="10" type="ORF">BDEG_27034</name>
</gene>
<accession>A0A177WUD0</accession>
<dbReference type="GO" id="GO:0008270">
    <property type="term" value="F:zinc ion binding"/>
    <property type="evidence" value="ECO:0007669"/>
    <property type="project" value="UniProtKB-KW"/>
</dbReference>
<evidence type="ECO:0000256" key="3">
    <source>
        <dbReference type="ARBA" id="ARBA00022737"/>
    </source>
</evidence>
<feature type="region of interest" description="Disordered" evidence="8">
    <location>
        <begin position="124"/>
        <end position="169"/>
    </location>
</feature>
<keyword evidence="5" id="KW-0862">Zinc</keyword>
<protein>
    <recommendedName>
        <fullName evidence="9">C2H2-type domain-containing protein</fullName>
    </recommendedName>
</protein>
<evidence type="ECO:0000256" key="8">
    <source>
        <dbReference type="SAM" id="MobiDB-lite"/>
    </source>
</evidence>
<dbReference type="InterPro" id="IPR013087">
    <property type="entry name" value="Znf_C2H2_type"/>
</dbReference>
<keyword evidence="4 7" id="KW-0863">Zinc-finger</keyword>
<dbReference type="EMBL" id="DS022310">
    <property type="protein sequence ID" value="OAJ43703.1"/>
    <property type="molecule type" value="Genomic_DNA"/>
</dbReference>
<feature type="domain" description="C2H2-type" evidence="9">
    <location>
        <begin position="76"/>
        <end position="103"/>
    </location>
</feature>
<feature type="region of interest" description="Disordered" evidence="8">
    <location>
        <begin position="41"/>
        <end position="68"/>
    </location>
</feature>
<dbReference type="GO" id="GO:0000978">
    <property type="term" value="F:RNA polymerase II cis-regulatory region sequence-specific DNA binding"/>
    <property type="evidence" value="ECO:0007669"/>
    <property type="project" value="InterPro"/>
</dbReference>
<name>A0A177WUD0_BATDL</name>
<dbReference type="Gene3D" id="3.30.160.60">
    <property type="entry name" value="Classic Zinc Finger"/>
    <property type="match status" value="2"/>
</dbReference>
<feature type="compositionally biased region" description="Polar residues" evidence="8">
    <location>
        <begin position="159"/>
        <end position="169"/>
    </location>
</feature>
<dbReference type="PANTHER" id="PTHR40626">
    <property type="entry name" value="MIP31509P"/>
    <property type="match status" value="1"/>
</dbReference>
<sequence length="234" mass="25182">MSISIPCSPQADSAAHAIDPAFTYANTDHTPLSSKAKLLVSKTSRTRRQSAPSNNIKSSTVVTTTSGAVSKSERRHRCSICVSSFHRSEHLARHQLTHTGRKPFNCQGCHRGFARLDALQRHQKMHKSTQASSSPLTESADSALTNMTSGTPVSLPLSPVSNRSSSPARTLGEFTNTMHSGMSLLTLAICVADASIDTVQSHQMAAPTYSHACNTYPPDHFPAWSVLSISNLLN</sequence>
<evidence type="ECO:0000256" key="4">
    <source>
        <dbReference type="ARBA" id="ARBA00022771"/>
    </source>
</evidence>
<evidence type="ECO:0000256" key="1">
    <source>
        <dbReference type="ARBA" id="ARBA00004123"/>
    </source>
</evidence>
<organism evidence="10 11">
    <name type="scientific">Batrachochytrium dendrobatidis (strain JEL423)</name>
    <dbReference type="NCBI Taxonomy" id="403673"/>
    <lineage>
        <taxon>Eukaryota</taxon>
        <taxon>Fungi</taxon>
        <taxon>Fungi incertae sedis</taxon>
        <taxon>Chytridiomycota</taxon>
        <taxon>Chytridiomycota incertae sedis</taxon>
        <taxon>Chytridiomycetes</taxon>
        <taxon>Rhizophydiales</taxon>
        <taxon>Rhizophydiales incertae sedis</taxon>
        <taxon>Batrachochytrium</taxon>
    </lineage>
</organism>
<evidence type="ECO:0000313" key="11">
    <source>
        <dbReference type="Proteomes" id="UP000077115"/>
    </source>
</evidence>
<evidence type="ECO:0000256" key="2">
    <source>
        <dbReference type="ARBA" id="ARBA00022723"/>
    </source>
</evidence>
<dbReference type="GO" id="GO:0005634">
    <property type="term" value="C:nucleus"/>
    <property type="evidence" value="ECO:0007669"/>
    <property type="project" value="UniProtKB-SubCell"/>
</dbReference>
<comment type="subcellular location">
    <subcellularLocation>
        <location evidence="1">Nucleus</location>
    </subcellularLocation>
</comment>
<reference evidence="10 11" key="1">
    <citation type="submission" date="2006-10" db="EMBL/GenBank/DDBJ databases">
        <title>The Genome Sequence of Batrachochytrium dendrobatidis JEL423.</title>
        <authorList>
            <consortium name="The Broad Institute Genome Sequencing Platform"/>
            <person name="Birren B."/>
            <person name="Lander E."/>
            <person name="Galagan J."/>
            <person name="Cuomo C."/>
            <person name="Devon K."/>
            <person name="Jaffe D."/>
            <person name="Butler J."/>
            <person name="Alvarez P."/>
            <person name="Gnerre S."/>
            <person name="Grabherr M."/>
            <person name="Kleber M."/>
            <person name="Mauceli E."/>
            <person name="Brockman W."/>
            <person name="Young S."/>
            <person name="LaButti K."/>
            <person name="Sykes S."/>
            <person name="DeCaprio D."/>
            <person name="Crawford M."/>
            <person name="Koehrsen M."/>
            <person name="Engels R."/>
            <person name="Montgomery P."/>
            <person name="Pearson M."/>
            <person name="Howarth C."/>
            <person name="Larson L."/>
            <person name="White J."/>
            <person name="O'Leary S."/>
            <person name="Kodira C."/>
            <person name="Zeng Q."/>
            <person name="Yandava C."/>
            <person name="Alvarado L."/>
            <person name="Longcore J."/>
            <person name="James T."/>
        </authorList>
    </citation>
    <scope>NUCLEOTIDE SEQUENCE [LARGE SCALE GENOMIC DNA]</scope>
    <source>
        <strain evidence="10 11">JEL423</strain>
    </source>
</reference>
<evidence type="ECO:0000256" key="7">
    <source>
        <dbReference type="PROSITE-ProRule" id="PRU00042"/>
    </source>
</evidence>
<keyword evidence="3" id="KW-0677">Repeat</keyword>
<feature type="domain" description="C2H2-type" evidence="9">
    <location>
        <begin position="104"/>
        <end position="131"/>
    </location>
</feature>
<dbReference type="PROSITE" id="PS50157">
    <property type="entry name" value="ZINC_FINGER_C2H2_2"/>
    <property type="match status" value="2"/>
</dbReference>
<reference evidence="10 11" key="2">
    <citation type="submission" date="2016-05" db="EMBL/GenBank/DDBJ databases">
        <title>Lineage-specific infection strategies underlie the spectrum of fungal disease in amphibians.</title>
        <authorList>
            <person name="Cuomo C.A."/>
            <person name="Farrer R.A."/>
            <person name="James T."/>
            <person name="Longcore J."/>
            <person name="Birren B."/>
        </authorList>
    </citation>
    <scope>NUCLEOTIDE SEQUENCE [LARGE SCALE GENOMIC DNA]</scope>
    <source>
        <strain evidence="10 11">JEL423</strain>
    </source>
</reference>
<dbReference type="GO" id="GO:0000785">
    <property type="term" value="C:chromatin"/>
    <property type="evidence" value="ECO:0007669"/>
    <property type="project" value="TreeGrafter"/>
</dbReference>
<evidence type="ECO:0000313" key="10">
    <source>
        <dbReference type="EMBL" id="OAJ43703.1"/>
    </source>
</evidence>
<dbReference type="VEuPathDB" id="FungiDB:BDEG_27034"/>
<dbReference type="eggNOG" id="KOG1721">
    <property type="taxonomic scope" value="Eukaryota"/>
</dbReference>
<dbReference type="InterPro" id="IPR051059">
    <property type="entry name" value="VerF-like"/>
</dbReference>
<dbReference type="GO" id="GO:0000981">
    <property type="term" value="F:DNA-binding transcription factor activity, RNA polymerase II-specific"/>
    <property type="evidence" value="ECO:0007669"/>
    <property type="project" value="InterPro"/>
</dbReference>
<dbReference type="OrthoDB" id="8922241at2759"/>
<dbReference type="FunFam" id="3.30.160.60:FF:002343">
    <property type="entry name" value="Zinc finger protein 33A"/>
    <property type="match status" value="1"/>
</dbReference>
<dbReference type="Pfam" id="PF00096">
    <property type="entry name" value="zf-C2H2"/>
    <property type="match status" value="1"/>
</dbReference>
<evidence type="ECO:0000256" key="6">
    <source>
        <dbReference type="ARBA" id="ARBA00023242"/>
    </source>
</evidence>